<feature type="domain" description="DAGKc" evidence="1">
    <location>
        <begin position="5"/>
        <end position="138"/>
    </location>
</feature>
<sequence>MSLAPSALPVGVLINRKSGRNRANLTDLRNLIVQSPGVVARETLGQAEAVEALREFAALGVEVLAIAGGDGTLQHVFSLMLNERIFQKMPLLAVLPGGTTNMIGYDIGVARRPAKELAAVLARVRAGRLNEGRVPRRLIAVHRPNKNRPAYGLFGGGAGVHQGTMISRRSVNRLGMRDAAGPLAGLLSLAGPLLLGRNPIKPVSAGITHDAVAEPRRDYIAIAVTTMERLILGLSPFWGSGPGPIRLTTVTAKPRRFSRVLLSALSGRTTPDLTPANGYHSVNAAHVEIDMTGGFVLDGEMFDLEAGRPLRLDAGPEITFVRGADNGG</sequence>
<dbReference type="SUPFAM" id="SSF111331">
    <property type="entry name" value="NAD kinase/diacylglycerol kinase-like"/>
    <property type="match status" value="1"/>
</dbReference>
<proteinExistence type="predicted"/>
<dbReference type="GO" id="GO:0016301">
    <property type="term" value="F:kinase activity"/>
    <property type="evidence" value="ECO:0007669"/>
    <property type="project" value="InterPro"/>
</dbReference>
<reference evidence="2 3" key="1">
    <citation type="submission" date="2019-06" db="EMBL/GenBank/DDBJ databases">
        <title>New taxonomy in bacterial strain CC-CFT640, isolated from vineyard.</title>
        <authorList>
            <person name="Lin S.-Y."/>
            <person name="Tsai C.-F."/>
            <person name="Young C.-C."/>
        </authorList>
    </citation>
    <scope>NUCLEOTIDE SEQUENCE [LARGE SCALE GENOMIC DNA]</scope>
    <source>
        <strain evidence="2 3">CC-CFT640</strain>
    </source>
</reference>
<organism evidence="2 3">
    <name type="scientific">Vineibacter terrae</name>
    <dbReference type="NCBI Taxonomy" id="2586908"/>
    <lineage>
        <taxon>Bacteria</taxon>
        <taxon>Pseudomonadati</taxon>
        <taxon>Pseudomonadota</taxon>
        <taxon>Alphaproteobacteria</taxon>
        <taxon>Hyphomicrobiales</taxon>
        <taxon>Vineibacter</taxon>
    </lineage>
</organism>
<dbReference type="InterPro" id="IPR001206">
    <property type="entry name" value="Diacylglycerol_kinase_cat_dom"/>
</dbReference>
<dbReference type="Proteomes" id="UP000321638">
    <property type="component" value="Unassembled WGS sequence"/>
</dbReference>
<comment type="caution">
    <text evidence="2">The sequence shown here is derived from an EMBL/GenBank/DDBJ whole genome shotgun (WGS) entry which is preliminary data.</text>
</comment>
<dbReference type="PROSITE" id="PS50146">
    <property type="entry name" value="DAGK"/>
    <property type="match status" value="1"/>
</dbReference>
<dbReference type="Gene3D" id="3.40.50.10330">
    <property type="entry name" value="Probable inorganic polyphosphate/atp-NAD kinase, domain 1"/>
    <property type="match status" value="1"/>
</dbReference>
<dbReference type="Pfam" id="PF00781">
    <property type="entry name" value="DAGK_cat"/>
    <property type="match status" value="1"/>
</dbReference>
<dbReference type="RefSeq" id="WP_147845555.1">
    <property type="nucleotide sequence ID" value="NZ_VDUZ01000003.1"/>
</dbReference>
<gene>
    <name evidence="2" type="ORF">FHP25_03715</name>
</gene>
<protein>
    <recommendedName>
        <fullName evidence="1">DAGKc domain-containing protein</fullName>
    </recommendedName>
</protein>
<dbReference type="InterPro" id="IPR017438">
    <property type="entry name" value="ATP-NAD_kinase_N"/>
</dbReference>
<dbReference type="OrthoDB" id="8557048at2"/>
<dbReference type="InterPro" id="IPR016064">
    <property type="entry name" value="NAD/diacylglycerol_kinase_sf"/>
</dbReference>
<keyword evidence="3" id="KW-1185">Reference proteome</keyword>
<dbReference type="EMBL" id="VDUZ01000003">
    <property type="protein sequence ID" value="TXL81647.1"/>
    <property type="molecule type" value="Genomic_DNA"/>
</dbReference>
<accession>A0A5C8PTT4</accession>
<evidence type="ECO:0000259" key="1">
    <source>
        <dbReference type="PROSITE" id="PS50146"/>
    </source>
</evidence>
<dbReference type="AlphaFoldDB" id="A0A5C8PTT4"/>
<name>A0A5C8PTT4_9HYPH</name>
<evidence type="ECO:0000313" key="2">
    <source>
        <dbReference type="EMBL" id="TXL81647.1"/>
    </source>
</evidence>
<evidence type="ECO:0000313" key="3">
    <source>
        <dbReference type="Proteomes" id="UP000321638"/>
    </source>
</evidence>